<name>A0ABW0Z022_9ACTN</name>
<reference evidence="3" key="1">
    <citation type="journal article" date="2019" name="Int. J. Syst. Evol. Microbiol.">
        <title>The Global Catalogue of Microorganisms (GCM) 10K type strain sequencing project: providing services to taxonomists for standard genome sequencing and annotation.</title>
        <authorList>
            <consortium name="The Broad Institute Genomics Platform"/>
            <consortium name="The Broad Institute Genome Sequencing Center for Infectious Disease"/>
            <person name="Wu L."/>
            <person name="Ma J."/>
        </authorList>
    </citation>
    <scope>NUCLEOTIDE SEQUENCE [LARGE SCALE GENOMIC DNA]</scope>
    <source>
        <strain evidence="3">CGMCC 4.7304</strain>
    </source>
</reference>
<sequence>MRTDGWAEDGFGKVADAFAGVLAGQGDGGAAVAVFLGGRPVVDLWGGVADVTTGRAWERETATVVWSCAKGLVSLLVHRLAQEGRIDLDAPVAAYWPEFAQGGKETVTVRTVLAHRAGLPLVDAGLSFEDVLAWEPVVTALAAQEPLWEPGREYAYHGQTFGWLAGELIRRVTGLTPGGYFRELLGDPLGLETWIGLPPGETGRLARLIGPAEPSRLPELFSRMLTVDGAIDFPGIDSPRGYNSPALLAAELPGSNAVSTARGLAGAYAAAATGLDGGPRLLDEATVTDALRLRSSGPMWPDGLDMGAGWGTGFTTSAATAWSTLGPRTFGHDGAGGNSAYGDDEYGIGFALVTNRMVGPGDDRAQRLSGALRDCLG</sequence>
<dbReference type="Pfam" id="PF00144">
    <property type="entry name" value="Beta-lactamase"/>
    <property type="match status" value="1"/>
</dbReference>
<dbReference type="Proteomes" id="UP001596083">
    <property type="component" value="Unassembled WGS sequence"/>
</dbReference>
<dbReference type="GO" id="GO:0016787">
    <property type="term" value="F:hydrolase activity"/>
    <property type="evidence" value="ECO:0007669"/>
    <property type="project" value="UniProtKB-KW"/>
</dbReference>
<keyword evidence="2" id="KW-0378">Hydrolase</keyword>
<dbReference type="SUPFAM" id="SSF56601">
    <property type="entry name" value="beta-lactamase/transpeptidase-like"/>
    <property type="match status" value="1"/>
</dbReference>
<comment type="caution">
    <text evidence="2">The sequence shown here is derived from an EMBL/GenBank/DDBJ whole genome shotgun (WGS) entry which is preliminary data.</text>
</comment>
<dbReference type="EMBL" id="JBHSPB010000007">
    <property type="protein sequence ID" value="MFC5721258.1"/>
    <property type="molecule type" value="Genomic_DNA"/>
</dbReference>
<protein>
    <submittedName>
        <fullName evidence="2">Serine hydrolase domain-containing protein</fullName>
    </submittedName>
</protein>
<evidence type="ECO:0000259" key="1">
    <source>
        <dbReference type="Pfam" id="PF00144"/>
    </source>
</evidence>
<gene>
    <name evidence="2" type="ORF">ACFP1Z_13890</name>
</gene>
<dbReference type="PANTHER" id="PTHR43319">
    <property type="entry name" value="BETA-LACTAMASE-RELATED"/>
    <property type="match status" value="1"/>
</dbReference>
<accession>A0ABW0Z022</accession>
<dbReference type="InterPro" id="IPR052907">
    <property type="entry name" value="Beta-lactamase/esterase"/>
</dbReference>
<evidence type="ECO:0000313" key="3">
    <source>
        <dbReference type="Proteomes" id="UP001596083"/>
    </source>
</evidence>
<dbReference type="RefSeq" id="WP_390316489.1">
    <property type="nucleotide sequence ID" value="NZ_JBHSPB010000007.1"/>
</dbReference>
<keyword evidence="3" id="KW-1185">Reference proteome</keyword>
<organism evidence="2 3">
    <name type="scientific">Streptomyces gamaensis</name>
    <dbReference type="NCBI Taxonomy" id="1763542"/>
    <lineage>
        <taxon>Bacteria</taxon>
        <taxon>Bacillati</taxon>
        <taxon>Actinomycetota</taxon>
        <taxon>Actinomycetes</taxon>
        <taxon>Kitasatosporales</taxon>
        <taxon>Streptomycetaceae</taxon>
        <taxon>Streptomyces</taxon>
    </lineage>
</organism>
<evidence type="ECO:0000313" key="2">
    <source>
        <dbReference type="EMBL" id="MFC5721258.1"/>
    </source>
</evidence>
<proteinExistence type="predicted"/>
<feature type="domain" description="Beta-lactamase-related" evidence="1">
    <location>
        <begin position="16"/>
        <end position="367"/>
    </location>
</feature>
<dbReference type="PANTHER" id="PTHR43319:SF3">
    <property type="entry name" value="BETA-LACTAMASE-RELATED DOMAIN-CONTAINING PROTEIN"/>
    <property type="match status" value="1"/>
</dbReference>
<dbReference type="InterPro" id="IPR001466">
    <property type="entry name" value="Beta-lactam-related"/>
</dbReference>
<dbReference type="InterPro" id="IPR012338">
    <property type="entry name" value="Beta-lactam/transpept-like"/>
</dbReference>
<dbReference type="Gene3D" id="3.40.710.10">
    <property type="entry name" value="DD-peptidase/beta-lactamase superfamily"/>
    <property type="match status" value="1"/>
</dbReference>